<keyword evidence="2" id="KW-0175">Coiled coil</keyword>
<sequence length="424" mass="47609">MQNKVLHLDMDSFFASVEQQGNPKLVGKPIGVIKGLGRSCIIAASKEAKKLGIKTGLSTYEAKAIYPKIIFVPADLDKYFSVTKKFIEICFRYSPDLEVFSIDELFLDVTKTVDLFNGASGIVREIKNAIKKEIGEQITCSIGISYNRLLAKLASTINKPNGVFEITLENRDEILFSAKLTDVCGLGQRLKEKLFNLGITNFKTLREIPIEYLTASLGPFWPKELKKLSFGEDDSLLTRIGDPPAGGPKMKSVSRTFTLYENTTDLKTIRSTLRNLCEEAGWKAREIGMKGREVGVAVRGPASTSPSEVRRGGDYKHRTLKYFIDDSKEVFEITWQLFEKINWQGSVRFLGVWLGMLKPKNELTLNLFAEEKRKEKLTEAMDKVNKKYGELTIYPAVLLNGTKVKSEVNGFLGDKGFRFANPQV</sequence>
<dbReference type="Gene3D" id="1.10.150.20">
    <property type="entry name" value="5' to 3' exonuclease, C-terminal subdomain"/>
    <property type="match status" value="1"/>
</dbReference>
<comment type="caution">
    <text evidence="4">The sequence shown here is derived from an EMBL/GenBank/DDBJ whole genome shotgun (WGS) entry which is preliminary data.</text>
</comment>
<comment type="similarity">
    <text evidence="1">Belongs to the DNA polymerase type-Y family.</text>
</comment>
<dbReference type="GO" id="GO:0003887">
    <property type="term" value="F:DNA-directed DNA polymerase activity"/>
    <property type="evidence" value="ECO:0007669"/>
    <property type="project" value="InterPro"/>
</dbReference>
<dbReference type="InterPro" id="IPR050116">
    <property type="entry name" value="DNA_polymerase-Y"/>
</dbReference>
<dbReference type="GO" id="GO:0042276">
    <property type="term" value="P:error-prone translesion synthesis"/>
    <property type="evidence" value="ECO:0007669"/>
    <property type="project" value="TreeGrafter"/>
</dbReference>
<evidence type="ECO:0000313" key="5">
    <source>
        <dbReference type="Proteomes" id="UP000230775"/>
    </source>
</evidence>
<reference evidence="5" key="1">
    <citation type="submission" date="2017-09" db="EMBL/GenBank/DDBJ databases">
        <title>Depth-based differentiation of microbial function through sediment-hosted aquifers and enrichment of novel symbionts in the deep terrestrial subsurface.</title>
        <authorList>
            <person name="Probst A.J."/>
            <person name="Ladd B."/>
            <person name="Jarett J.K."/>
            <person name="Geller-Mcgrath D.E."/>
            <person name="Sieber C.M.K."/>
            <person name="Emerson J.B."/>
            <person name="Anantharaman K."/>
            <person name="Thomas B.C."/>
            <person name="Malmstrom R."/>
            <person name="Stieglmeier M."/>
            <person name="Klingl A."/>
            <person name="Woyke T."/>
            <person name="Ryan C.M."/>
            <person name="Banfield J.F."/>
        </authorList>
    </citation>
    <scope>NUCLEOTIDE SEQUENCE [LARGE SCALE GENOMIC DNA]</scope>
</reference>
<accession>A0A2H0WQI6</accession>
<dbReference type="SUPFAM" id="SSF56672">
    <property type="entry name" value="DNA/RNA polymerases"/>
    <property type="match status" value="1"/>
</dbReference>
<dbReference type="GO" id="GO:0009432">
    <property type="term" value="P:SOS response"/>
    <property type="evidence" value="ECO:0007669"/>
    <property type="project" value="TreeGrafter"/>
</dbReference>
<evidence type="ECO:0000256" key="1">
    <source>
        <dbReference type="ARBA" id="ARBA00010945"/>
    </source>
</evidence>
<dbReference type="Pfam" id="PF00817">
    <property type="entry name" value="IMS"/>
    <property type="match status" value="1"/>
</dbReference>
<dbReference type="CDD" id="cd03586">
    <property type="entry name" value="PolY_Pol_IV_kappa"/>
    <property type="match status" value="1"/>
</dbReference>
<name>A0A2H0WQI6_9BACT</name>
<dbReference type="AlphaFoldDB" id="A0A2H0WQI6"/>
<dbReference type="GO" id="GO:0005829">
    <property type="term" value="C:cytosol"/>
    <property type="evidence" value="ECO:0007669"/>
    <property type="project" value="TreeGrafter"/>
</dbReference>
<feature type="coiled-coil region" evidence="2">
    <location>
        <begin position="360"/>
        <end position="387"/>
    </location>
</feature>
<dbReference type="Proteomes" id="UP000230775">
    <property type="component" value="Unassembled WGS sequence"/>
</dbReference>
<dbReference type="InterPro" id="IPR001126">
    <property type="entry name" value="UmuC"/>
</dbReference>
<dbReference type="GO" id="GO:0003684">
    <property type="term" value="F:damaged DNA binding"/>
    <property type="evidence" value="ECO:0007669"/>
    <property type="project" value="InterPro"/>
</dbReference>
<dbReference type="InterPro" id="IPR036775">
    <property type="entry name" value="DNA_pol_Y-fam_lit_finger_sf"/>
</dbReference>
<dbReference type="Gene3D" id="3.30.70.270">
    <property type="match status" value="1"/>
</dbReference>
<dbReference type="PANTHER" id="PTHR11076">
    <property type="entry name" value="DNA REPAIR POLYMERASE UMUC / TRANSFERASE FAMILY MEMBER"/>
    <property type="match status" value="1"/>
</dbReference>
<dbReference type="PROSITE" id="PS50173">
    <property type="entry name" value="UMUC"/>
    <property type="match status" value="1"/>
</dbReference>
<dbReference type="Gene3D" id="3.30.1490.100">
    <property type="entry name" value="DNA polymerase, Y-family, little finger domain"/>
    <property type="match status" value="1"/>
</dbReference>
<dbReference type="SUPFAM" id="SSF100879">
    <property type="entry name" value="Lesion bypass DNA polymerase (Y-family), little finger domain"/>
    <property type="match status" value="1"/>
</dbReference>
<dbReference type="InterPro" id="IPR043128">
    <property type="entry name" value="Rev_trsase/Diguanyl_cyclase"/>
</dbReference>
<gene>
    <name evidence="4" type="ORF">COT64_00210</name>
</gene>
<dbReference type="InterPro" id="IPR017961">
    <property type="entry name" value="DNA_pol_Y-fam_little_finger"/>
</dbReference>
<dbReference type="Pfam" id="PF11799">
    <property type="entry name" value="IMS_C"/>
    <property type="match status" value="1"/>
</dbReference>
<organism evidence="4 5">
    <name type="scientific">Candidatus Shapirobacteria bacterium CG09_land_8_20_14_0_10_39_12</name>
    <dbReference type="NCBI Taxonomy" id="1974885"/>
    <lineage>
        <taxon>Bacteria</taxon>
        <taxon>Candidatus Shapironibacteriota</taxon>
    </lineage>
</organism>
<feature type="domain" description="UmuC" evidence="3">
    <location>
        <begin position="5"/>
        <end position="187"/>
    </location>
</feature>
<dbReference type="GO" id="GO:0006281">
    <property type="term" value="P:DNA repair"/>
    <property type="evidence" value="ECO:0007669"/>
    <property type="project" value="InterPro"/>
</dbReference>
<dbReference type="InterPro" id="IPR022880">
    <property type="entry name" value="DNApol_IV"/>
</dbReference>
<proteinExistence type="inferred from homology"/>
<evidence type="ECO:0000259" key="3">
    <source>
        <dbReference type="PROSITE" id="PS50173"/>
    </source>
</evidence>
<protein>
    <recommendedName>
        <fullName evidence="3">UmuC domain-containing protein</fullName>
    </recommendedName>
</protein>
<evidence type="ECO:0000256" key="2">
    <source>
        <dbReference type="SAM" id="Coils"/>
    </source>
</evidence>
<dbReference type="Gene3D" id="3.40.1170.60">
    <property type="match status" value="1"/>
</dbReference>
<dbReference type="InterPro" id="IPR043502">
    <property type="entry name" value="DNA/RNA_pol_sf"/>
</dbReference>
<dbReference type="EMBL" id="PEZI01000006">
    <property type="protein sequence ID" value="PIS14891.1"/>
    <property type="molecule type" value="Genomic_DNA"/>
</dbReference>
<evidence type="ECO:0000313" key="4">
    <source>
        <dbReference type="EMBL" id="PIS14891.1"/>
    </source>
</evidence>
<dbReference type="PANTHER" id="PTHR11076:SF33">
    <property type="entry name" value="DNA POLYMERASE KAPPA"/>
    <property type="match status" value="1"/>
</dbReference>